<dbReference type="Pfam" id="PF05545">
    <property type="entry name" value="FixQ"/>
    <property type="match status" value="1"/>
</dbReference>
<name>A0A3L7AMV5_9HYPH</name>
<dbReference type="AlphaFoldDB" id="A0A3L7AMV5"/>
<dbReference type="Proteomes" id="UP000269692">
    <property type="component" value="Unassembled WGS sequence"/>
</dbReference>
<keyword evidence="3" id="KW-1185">Reference proteome</keyword>
<organism evidence="2 3">
    <name type="scientific">Xanthobacter tagetidis</name>
    <dbReference type="NCBI Taxonomy" id="60216"/>
    <lineage>
        <taxon>Bacteria</taxon>
        <taxon>Pseudomonadati</taxon>
        <taxon>Pseudomonadota</taxon>
        <taxon>Alphaproteobacteria</taxon>
        <taxon>Hyphomicrobiales</taxon>
        <taxon>Xanthobacteraceae</taxon>
        <taxon>Xanthobacter</taxon>
    </lineage>
</organism>
<comment type="caution">
    <text evidence="2">The sequence shown here is derived from an EMBL/GenBank/DDBJ whole genome shotgun (WGS) entry which is preliminary data.</text>
</comment>
<feature type="transmembrane region" description="Helical" evidence="1">
    <location>
        <begin position="12"/>
        <end position="33"/>
    </location>
</feature>
<sequence length="53" mass="5888">MSDTYNALAGFAQTFGLILFVAAFAAVVAYVFWPSKKRKKDFDDAAQIPLKED</sequence>
<keyword evidence="1" id="KW-0812">Transmembrane</keyword>
<evidence type="ECO:0000313" key="3">
    <source>
        <dbReference type="Proteomes" id="UP000269692"/>
    </source>
</evidence>
<gene>
    <name evidence="2" type="ORF">D9R14_01315</name>
</gene>
<evidence type="ECO:0000256" key="1">
    <source>
        <dbReference type="SAM" id="Phobius"/>
    </source>
</evidence>
<proteinExistence type="predicted"/>
<keyword evidence="1" id="KW-1133">Transmembrane helix</keyword>
<keyword evidence="1" id="KW-0472">Membrane</keyword>
<reference evidence="2 3" key="1">
    <citation type="submission" date="2018-10" db="EMBL/GenBank/DDBJ databases">
        <title>Xanthobacter tagetidis genome sequencing and assembly.</title>
        <authorList>
            <person name="Maclea K.S."/>
            <person name="Goen A.E."/>
            <person name="Fatima S.A."/>
        </authorList>
    </citation>
    <scope>NUCLEOTIDE SEQUENCE [LARGE SCALE GENOMIC DNA]</scope>
    <source>
        <strain evidence="2 3">ATCC 700314</strain>
    </source>
</reference>
<protein>
    <submittedName>
        <fullName evidence="2">Cbb3-type cytochrome c oxidase subunit 3</fullName>
    </submittedName>
</protein>
<dbReference type="InterPro" id="IPR008621">
    <property type="entry name" value="Cbb3-typ_cyt_oxidase_comp"/>
</dbReference>
<dbReference type="RefSeq" id="WP_121621482.1">
    <property type="nucleotide sequence ID" value="NZ_JACIIW010000004.1"/>
</dbReference>
<dbReference type="EMBL" id="RCTF01000001">
    <property type="protein sequence ID" value="RLP81667.1"/>
    <property type="molecule type" value="Genomic_DNA"/>
</dbReference>
<accession>A0A3L7AMV5</accession>
<evidence type="ECO:0000313" key="2">
    <source>
        <dbReference type="EMBL" id="RLP81667.1"/>
    </source>
</evidence>